<evidence type="ECO:0000259" key="5">
    <source>
        <dbReference type="Pfam" id="PF01321"/>
    </source>
</evidence>
<dbReference type="RefSeq" id="WP_250859379.1">
    <property type="nucleotide sequence ID" value="NZ_JAGSOJ010000002.1"/>
</dbReference>
<dbReference type="InterPro" id="IPR050659">
    <property type="entry name" value="Peptidase_M24B"/>
</dbReference>
<dbReference type="AlphaFoldDB" id="A0A9J6P2C6"/>
<keyword evidence="6" id="KW-0031">Aminopeptidase</keyword>
<dbReference type="Gene3D" id="3.40.350.10">
    <property type="entry name" value="Creatinase/prolidase N-terminal domain"/>
    <property type="match status" value="1"/>
</dbReference>
<dbReference type="PANTHER" id="PTHR46112:SF3">
    <property type="entry name" value="AMINOPEPTIDASE YPDF"/>
    <property type="match status" value="1"/>
</dbReference>
<dbReference type="Proteomes" id="UP001056429">
    <property type="component" value="Unassembled WGS sequence"/>
</dbReference>
<keyword evidence="1 3" id="KW-0479">Metal-binding</keyword>
<evidence type="ECO:0000256" key="3">
    <source>
        <dbReference type="RuleBase" id="RU000590"/>
    </source>
</evidence>
<dbReference type="InterPro" id="IPR000587">
    <property type="entry name" value="Creatinase_N"/>
</dbReference>
<dbReference type="GO" id="GO:0046872">
    <property type="term" value="F:metal ion binding"/>
    <property type="evidence" value="ECO:0007669"/>
    <property type="project" value="UniProtKB-KW"/>
</dbReference>
<dbReference type="InterPro" id="IPR000994">
    <property type="entry name" value="Pept_M24"/>
</dbReference>
<proteinExistence type="inferred from homology"/>
<evidence type="ECO:0000256" key="2">
    <source>
        <dbReference type="ARBA" id="ARBA00022801"/>
    </source>
</evidence>
<name>A0A9J6P2C6_9CLOT</name>
<evidence type="ECO:0000313" key="7">
    <source>
        <dbReference type="Proteomes" id="UP001056429"/>
    </source>
</evidence>
<dbReference type="EMBL" id="JAGSOJ010000002">
    <property type="protein sequence ID" value="MCM1990342.1"/>
    <property type="molecule type" value="Genomic_DNA"/>
</dbReference>
<comment type="similarity">
    <text evidence="3">Belongs to the peptidase M24B family.</text>
</comment>
<dbReference type="Pfam" id="PF01321">
    <property type="entry name" value="Creatinase_N"/>
    <property type="match status" value="1"/>
</dbReference>
<keyword evidence="2" id="KW-0378">Hydrolase</keyword>
<dbReference type="SUPFAM" id="SSF55920">
    <property type="entry name" value="Creatinase/aminopeptidase"/>
    <property type="match status" value="1"/>
</dbReference>
<dbReference type="GO" id="GO:0004177">
    <property type="term" value="F:aminopeptidase activity"/>
    <property type="evidence" value="ECO:0007669"/>
    <property type="project" value="UniProtKB-KW"/>
</dbReference>
<dbReference type="Pfam" id="PF00557">
    <property type="entry name" value="Peptidase_M24"/>
    <property type="match status" value="1"/>
</dbReference>
<dbReference type="InterPro" id="IPR036005">
    <property type="entry name" value="Creatinase/aminopeptidase-like"/>
</dbReference>
<reference evidence="6" key="2">
    <citation type="submission" date="2021-04" db="EMBL/GenBank/DDBJ databases">
        <authorList>
            <person name="Dong X."/>
        </authorList>
    </citation>
    <scope>NUCLEOTIDE SEQUENCE</scope>
    <source>
        <strain evidence="6">ZWT</strain>
    </source>
</reference>
<evidence type="ECO:0000313" key="6">
    <source>
        <dbReference type="EMBL" id="MCM1990342.1"/>
    </source>
</evidence>
<keyword evidence="7" id="KW-1185">Reference proteome</keyword>
<dbReference type="SUPFAM" id="SSF53092">
    <property type="entry name" value="Creatinase/prolidase N-terminal domain"/>
    <property type="match status" value="1"/>
</dbReference>
<comment type="caution">
    <text evidence="6">The sequence shown here is derived from an EMBL/GenBank/DDBJ whole genome shotgun (WGS) entry which is preliminary data.</text>
</comment>
<dbReference type="CDD" id="cd01092">
    <property type="entry name" value="APP-like"/>
    <property type="match status" value="1"/>
</dbReference>
<evidence type="ECO:0000259" key="4">
    <source>
        <dbReference type="Pfam" id="PF00557"/>
    </source>
</evidence>
<feature type="domain" description="Creatinase N-terminal" evidence="5">
    <location>
        <begin position="5"/>
        <end position="129"/>
    </location>
</feature>
<reference evidence="6" key="1">
    <citation type="journal article" date="2021" name="mSystems">
        <title>Bacteria and Archaea Synergistically Convert Glycine Betaine to Biogenic Methane in the Formosa Cold Seep of the South China Sea.</title>
        <authorList>
            <person name="Li L."/>
            <person name="Zhang W."/>
            <person name="Zhang S."/>
            <person name="Song L."/>
            <person name="Sun Q."/>
            <person name="Zhang H."/>
            <person name="Xiang H."/>
            <person name="Dong X."/>
        </authorList>
    </citation>
    <scope>NUCLEOTIDE SEQUENCE</scope>
    <source>
        <strain evidence="6">ZWT</strain>
    </source>
</reference>
<keyword evidence="6" id="KW-0645">Protease</keyword>
<organism evidence="6 7">
    <name type="scientific">Oceanirhabdus seepicola</name>
    <dbReference type="NCBI Taxonomy" id="2828781"/>
    <lineage>
        <taxon>Bacteria</taxon>
        <taxon>Bacillati</taxon>
        <taxon>Bacillota</taxon>
        <taxon>Clostridia</taxon>
        <taxon>Eubacteriales</taxon>
        <taxon>Clostridiaceae</taxon>
        <taxon>Oceanirhabdus</taxon>
    </lineage>
</organism>
<dbReference type="InterPro" id="IPR029149">
    <property type="entry name" value="Creatin/AminoP/Spt16_N"/>
</dbReference>
<dbReference type="Gene3D" id="3.90.230.10">
    <property type="entry name" value="Creatinase/methionine aminopeptidase superfamily"/>
    <property type="match status" value="1"/>
</dbReference>
<dbReference type="InterPro" id="IPR001131">
    <property type="entry name" value="Peptidase_M24B_aminopep-P_CS"/>
</dbReference>
<accession>A0A9J6P2C6</accession>
<protein>
    <submittedName>
        <fullName evidence="6">Aminopeptidase P family protein</fullName>
    </submittedName>
</protein>
<sequence>MFNERIGKVCKHMESHGFNEVMITSPASVFYLTGKWIEPGERMMVLAVSKDGKTKLFINELFPVENDIADELIIFKDSDNDIEILHNNINTEGTIGIDKEWPSHFLIRLMKINKDIKVDIGSIAVDESRNIKDTKEIELMEEASRVNDSVMGDIINELNGDMNELDVCKRLGEIYRKYGTESFSFHPLIAYGANAAEPHHDSDGSIMKEGDSVILDIGGRTNNYCSDMTRTVFYKKCSEEHKKIYNIVLEANRRAIAKVKPGVKFSEIDLAARDYIEECGYGKYFTHRTGHNIGINVHEGPNVSSVNHDTVSEGMIFSIEPGIYISGEVGVRIEDLVVVTNEGCKVLNEYNKELTII</sequence>
<dbReference type="PROSITE" id="PS00491">
    <property type="entry name" value="PROLINE_PEPTIDASE"/>
    <property type="match status" value="1"/>
</dbReference>
<dbReference type="PANTHER" id="PTHR46112">
    <property type="entry name" value="AMINOPEPTIDASE"/>
    <property type="match status" value="1"/>
</dbReference>
<evidence type="ECO:0000256" key="1">
    <source>
        <dbReference type="ARBA" id="ARBA00022723"/>
    </source>
</evidence>
<gene>
    <name evidence="6" type="ORF">KDK92_11405</name>
</gene>
<feature type="domain" description="Peptidase M24" evidence="4">
    <location>
        <begin position="138"/>
        <end position="341"/>
    </location>
</feature>